<keyword evidence="1" id="KW-0472">Membrane</keyword>
<keyword evidence="1" id="KW-1133">Transmembrane helix</keyword>
<dbReference type="Proteomes" id="UP000318405">
    <property type="component" value="Unassembled WGS sequence"/>
</dbReference>
<proteinExistence type="predicted"/>
<dbReference type="AlphaFoldDB" id="A0A556AVT8"/>
<protein>
    <recommendedName>
        <fullName evidence="4">Type 4b pilus protein PilO2</fullName>
    </recommendedName>
</protein>
<dbReference type="EMBL" id="VLTJ01000011">
    <property type="protein sequence ID" value="TSH97069.1"/>
    <property type="molecule type" value="Genomic_DNA"/>
</dbReference>
<name>A0A556AVT8_9BURK</name>
<organism evidence="2 3">
    <name type="scientific">Verticiella sediminum</name>
    <dbReference type="NCBI Taxonomy" id="1247510"/>
    <lineage>
        <taxon>Bacteria</taxon>
        <taxon>Pseudomonadati</taxon>
        <taxon>Pseudomonadota</taxon>
        <taxon>Betaproteobacteria</taxon>
        <taxon>Burkholderiales</taxon>
        <taxon>Alcaligenaceae</taxon>
        <taxon>Verticiella</taxon>
    </lineage>
</organism>
<evidence type="ECO:0008006" key="4">
    <source>
        <dbReference type="Google" id="ProtNLM"/>
    </source>
</evidence>
<sequence length="465" mass="47926">MSAPAPAAGGTASAGAATVPHLTTASAGARTIGLALGVSWQAILGADLRGQALRRARQAGATHWVHAGGRAESVGTARLSGSLSRLECHAAAQIWAADAGAGTHAGAWRVGPWVWLVLARDGQVVAGSDQLLDAEAAARALGAAHARFGAGLAWHAGAQGWAQGGDLSICPAADLAALAARAGAHSVLQARRSARTGWRLWALAAVVVAALAVGFVAQRGAASQAALPPPAPALEEDARYVREAWDLAYARLARSSSMPGSAALRLAWEAVGELPLLPVGWMLAGASCAWQAGGWTCEASYRRTAGGGLAVDLAAALPSAWYPGWPSLDVAMASRNVGVEVPTLRLGALPRMQPGAIEDADALQRMRAAFVDVQLGPPQPVAVHAPMTPEGVGLPRPEGLPGLYMRSLRLRGPWRSAPLLDAVLHERVAWRRLALQIDPAARPGLAESAAMADIEGVVYETQQHD</sequence>
<gene>
    <name evidence="2" type="ORF">FOZ76_07025</name>
</gene>
<keyword evidence="3" id="KW-1185">Reference proteome</keyword>
<reference evidence="2 3" key="1">
    <citation type="submission" date="2019-07" db="EMBL/GenBank/DDBJ databases">
        <title>Qingshengfaniella alkalisoli gen. nov., sp. nov., isolated from saline soil.</title>
        <authorList>
            <person name="Xu L."/>
            <person name="Huang X.-X."/>
            <person name="Sun J.-Q."/>
        </authorList>
    </citation>
    <scope>NUCLEOTIDE SEQUENCE [LARGE SCALE GENOMIC DNA]</scope>
    <source>
        <strain evidence="2 3">DSM 27279</strain>
    </source>
</reference>
<dbReference type="RefSeq" id="WP_143947436.1">
    <property type="nucleotide sequence ID" value="NZ_BAABMB010000002.1"/>
</dbReference>
<feature type="transmembrane region" description="Helical" evidence="1">
    <location>
        <begin position="198"/>
        <end position="217"/>
    </location>
</feature>
<evidence type="ECO:0000256" key="1">
    <source>
        <dbReference type="SAM" id="Phobius"/>
    </source>
</evidence>
<accession>A0A556AVT8</accession>
<comment type="caution">
    <text evidence="2">The sequence shown here is derived from an EMBL/GenBank/DDBJ whole genome shotgun (WGS) entry which is preliminary data.</text>
</comment>
<keyword evidence="1" id="KW-0812">Transmembrane</keyword>
<dbReference type="OrthoDB" id="8675971at2"/>
<evidence type="ECO:0000313" key="3">
    <source>
        <dbReference type="Proteomes" id="UP000318405"/>
    </source>
</evidence>
<evidence type="ECO:0000313" key="2">
    <source>
        <dbReference type="EMBL" id="TSH97069.1"/>
    </source>
</evidence>